<dbReference type="AlphaFoldDB" id="A0AAD3RW40"/>
<dbReference type="Proteomes" id="UP001143349">
    <property type="component" value="Unassembled WGS sequence"/>
</dbReference>
<keyword evidence="2" id="KW-0282">Flagellum</keyword>
<evidence type="ECO:0000313" key="3">
    <source>
        <dbReference type="Proteomes" id="UP001143349"/>
    </source>
</evidence>
<protein>
    <submittedName>
        <fullName evidence="2">Flagellar hook protein FlgL</fullName>
    </submittedName>
</protein>
<name>A0AAD3RW40_9RHOB</name>
<gene>
    <name evidence="2" type="ORF">GCM10017635_37780</name>
</gene>
<sequence>MSSFSSIGDLTRPHQLRLGQYTLKAKLNRLTQEVTTGIKSDIAKAVGGDLSEISHIDSRLKILTTLQQNASEAGIRLEAMQLALGQVQSLTDDLGPKLLVEAENLEPSDLILRAQDVEQSLRQVFNALNGNVGGHYVFSGTQNDRAPLGGFETMLSELKIAVAGATTAADITKKIDAWFDAPAGEGGFTDLIYQGADAKGQQVPISSEHHTGSRLTANSPELRDALKGMAIMAYIASAGQTIDATNLRELFTEAGGLLIKATTGLTSARAELGQQQARVTQAQARNAAEVTAFSIARNALIGADPFEAATALKETEASIESLYILTNRLSRLSLTEHLS</sequence>
<reference evidence="2" key="1">
    <citation type="journal article" date="2014" name="Int. J. Syst. Evol. Microbiol.">
        <title>Complete genome sequence of Corynebacterium casei LMG S-19264T (=DSM 44701T), isolated from a smear-ripened cheese.</title>
        <authorList>
            <consortium name="US DOE Joint Genome Institute (JGI-PGF)"/>
            <person name="Walter F."/>
            <person name="Albersmeier A."/>
            <person name="Kalinowski J."/>
            <person name="Ruckert C."/>
        </authorList>
    </citation>
    <scope>NUCLEOTIDE SEQUENCE</scope>
    <source>
        <strain evidence="2">VKM B-2222</strain>
    </source>
</reference>
<dbReference type="SUPFAM" id="SSF64518">
    <property type="entry name" value="Phase 1 flagellin"/>
    <property type="match status" value="1"/>
</dbReference>
<keyword evidence="3" id="KW-1185">Reference proteome</keyword>
<organism evidence="2 3">
    <name type="scientific">Paracoccus kondratievae</name>
    <dbReference type="NCBI Taxonomy" id="135740"/>
    <lineage>
        <taxon>Bacteria</taxon>
        <taxon>Pseudomonadati</taxon>
        <taxon>Pseudomonadota</taxon>
        <taxon>Alphaproteobacteria</taxon>
        <taxon>Rhodobacterales</taxon>
        <taxon>Paracoccaceae</taxon>
        <taxon>Paracoccus</taxon>
    </lineage>
</organism>
<dbReference type="InterPro" id="IPR046358">
    <property type="entry name" value="Flagellin_C"/>
</dbReference>
<feature type="domain" description="Flagellin C-terminal" evidence="1">
    <location>
        <begin position="260"/>
        <end position="335"/>
    </location>
</feature>
<evidence type="ECO:0000259" key="1">
    <source>
        <dbReference type="Pfam" id="PF00700"/>
    </source>
</evidence>
<keyword evidence="2" id="KW-0966">Cell projection</keyword>
<accession>A0AAD3RW40</accession>
<dbReference type="RefSeq" id="WP_271180388.1">
    <property type="nucleotide sequence ID" value="NZ_BSFH01000099.1"/>
</dbReference>
<reference evidence="2" key="2">
    <citation type="submission" date="2023-01" db="EMBL/GenBank/DDBJ databases">
        <authorList>
            <person name="Sun Q."/>
            <person name="Evtushenko L."/>
        </authorList>
    </citation>
    <scope>NUCLEOTIDE SEQUENCE</scope>
    <source>
        <strain evidence="2">VKM B-2222</strain>
    </source>
</reference>
<dbReference type="Gene3D" id="1.20.1330.10">
    <property type="entry name" value="f41 fragment of flagellin, N-terminal domain"/>
    <property type="match status" value="1"/>
</dbReference>
<evidence type="ECO:0000313" key="2">
    <source>
        <dbReference type="EMBL" id="GLK66301.1"/>
    </source>
</evidence>
<keyword evidence="2" id="KW-0969">Cilium</keyword>
<proteinExistence type="predicted"/>
<dbReference type="Pfam" id="PF00700">
    <property type="entry name" value="Flagellin_C"/>
    <property type="match status" value="1"/>
</dbReference>
<dbReference type="EMBL" id="BSFH01000099">
    <property type="protein sequence ID" value="GLK66301.1"/>
    <property type="molecule type" value="Genomic_DNA"/>
</dbReference>
<comment type="caution">
    <text evidence="2">The sequence shown here is derived from an EMBL/GenBank/DDBJ whole genome shotgun (WGS) entry which is preliminary data.</text>
</comment>